<feature type="transmembrane region" description="Helical" evidence="1">
    <location>
        <begin position="6"/>
        <end position="25"/>
    </location>
</feature>
<name>A0A0W8FMW5_9ZZZZ</name>
<accession>A0A0W8FMW5</accession>
<proteinExistence type="predicted"/>
<keyword evidence="1" id="KW-0472">Membrane</keyword>
<evidence type="ECO:0000313" key="2">
    <source>
        <dbReference type="EMBL" id="KUG21667.1"/>
    </source>
</evidence>
<comment type="caution">
    <text evidence="2">The sequence shown here is derived from an EMBL/GenBank/DDBJ whole genome shotgun (WGS) entry which is preliminary data.</text>
</comment>
<dbReference type="EMBL" id="LNQE01001033">
    <property type="protein sequence ID" value="KUG21667.1"/>
    <property type="molecule type" value="Genomic_DNA"/>
</dbReference>
<keyword evidence="1" id="KW-0812">Transmembrane</keyword>
<sequence>MYEEENMGSIAAPSAAIITIVIIRLTRILPRERKTSDIAGIPRRFAAKRAEVRIIETRRIKGIASGA</sequence>
<dbReference type="AlphaFoldDB" id="A0A0W8FMW5"/>
<evidence type="ECO:0000256" key="1">
    <source>
        <dbReference type="SAM" id="Phobius"/>
    </source>
</evidence>
<reference evidence="2" key="1">
    <citation type="journal article" date="2015" name="Proc. Natl. Acad. Sci. U.S.A.">
        <title>Networks of energetic and metabolic interactions define dynamics in microbial communities.</title>
        <authorList>
            <person name="Embree M."/>
            <person name="Liu J.K."/>
            <person name="Al-Bassam M.M."/>
            <person name="Zengler K."/>
        </authorList>
    </citation>
    <scope>NUCLEOTIDE SEQUENCE</scope>
</reference>
<organism evidence="2">
    <name type="scientific">hydrocarbon metagenome</name>
    <dbReference type="NCBI Taxonomy" id="938273"/>
    <lineage>
        <taxon>unclassified sequences</taxon>
        <taxon>metagenomes</taxon>
        <taxon>ecological metagenomes</taxon>
    </lineage>
</organism>
<gene>
    <name evidence="2" type="ORF">ASZ90_008563</name>
</gene>
<keyword evidence="1" id="KW-1133">Transmembrane helix</keyword>
<protein>
    <submittedName>
        <fullName evidence="2">Uncharacterized protein</fullName>
    </submittedName>
</protein>